<dbReference type="AlphaFoldDB" id="A0A6F9EIX6"/>
<dbReference type="Pfam" id="PF00015">
    <property type="entry name" value="MCPsignal"/>
    <property type="match status" value="1"/>
</dbReference>
<feature type="compositionally biased region" description="Low complexity" evidence="4">
    <location>
        <begin position="279"/>
        <end position="292"/>
    </location>
</feature>
<organism evidence="6 7">
    <name type="scientific">Kyrpidia spormannii</name>
    <dbReference type="NCBI Taxonomy" id="2055160"/>
    <lineage>
        <taxon>Bacteria</taxon>
        <taxon>Bacillati</taxon>
        <taxon>Bacillota</taxon>
        <taxon>Bacilli</taxon>
        <taxon>Bacillales</taxon>
        <taxon>Alicyclobacillaceae</taxon>
        <taxon>Kyrpidia</taxon>
    </lineage>
</organism>
<accession>A0A6F9EIX6</accession>
<feature type="coiled-coil region" evidence="3">
    <location>
        <begin position="108"/>
        <end position="135"/>
    </location>
</feature>
<sequence length="301" mass="31811">MGILESVMAAAPVIQQLQRQASMLTMTDREKFIAICPHPDLPIPIQVGDPLERYPGTAIYRAVQTQQRVAARIDKELFGFSYYAVAVPLFESGEFVGAVALNVLTTREDELRTQAHELSALVEQLSANAESLSRSAAEVASANDDMSQHAALAQERIQLTSGVLSFIHEVAAQSNLLGLNAAIEAARAGESGRGFAVVADEIRRLAQRSQSASKEIEDSLSQIRAAVERMVTDIQTSSQYTESQASAAEELAASLGQIARAAETVARLSQGEGNDARLASAGTAVAAESAPSQEGAGSPSS</sequence>
<proteinExistence type="predicted"/>
<dbReference type="PANTHER" id="PTHR32089">
    <property type="entry name" value="METHYL-ACCEPTING CHEMOTAXIS PROTEIN MCPB"/>
    <property type="match status" value="1"/>
</dbReference>
<feature type="region of interest" description="Disordered" evidence="4">
    <location>
        <begin position="279"/>
        <end position="301"/>
    </location>
</feature>
<reference evidence="6 7" key="1">
    <citation type="submission" date="2020-04" db="EMBL/GenBank/DDBJ databases">
        <authorList>
            <person name="Hogendoorn C."/>
        </authorList>
    </citation>
    <scope>NUCLEOTIDE SEQUENCE [LARGE SCALE GENOMIC DNA]</scope>
    <source>
        <strain evidence="6">COOX1</strain>
    </source>
</reference>
<evidence type="ECO:0000256" key="1">
    <source>
        <dbReference type="ARBA" id="ARBA00023224"/>
    </source>
</evidence>
<dbReference type="InterPro" id="IPR029151">
    <property type="entry name" value="Sensor-like_sf"/>
</dbReference>
<dbReference type="SUPFAM" id="SSF103190">
    <property type="entry name" value="Sensory domain-like"/>
    <property type="match status" value="1"/>
</dbReference>
<dbReference type="EMBL" id="LR792683">
    <property type="protein sequence ID" value="CAB3396244.1"/>
    <property type="molecule type" value="Genomic_DNA"/>
</dbReference>
<evidence type="ECO:0000313" key="7">
    <source>
        <dbReference type="Proteomes" id="UP000502196"/>
    </source>
</evidence>
<dbReference type="SUPFAM" id="SSF58104">
    <property type="entry name" value="Methyl-accepting chemotaxis protein (MCP) signaling domain"/>
    <property type="match status" value="1"/>
</dbReference>
<dbReference type="RefSeq" id="WP_269153038.1">
    <property type="nucleotide sequence ID" value="NZ_CP047971.1"/>
</dbReference>
<dbReference type="PANTHER" id="PTHR32089:SF112">
    <property type="entry name" value="LYSOZYME-LIKE PROTEIN-RELATED"/>
    <property type="match status" value="1"/>
</dbReference>
<protein>
    <submittedName>
        <fullName evidence="6">Chemotaxis protein</fullName>
    </submittedName>
</protein>
<name>A0A6F9EIX6_9BACL</name>
<gene>
    <name evidence="6" type="ORF">COOX1_3490</name>
</gene>
<feature type="domain" description="Methyl-accepting transducer" evidence="5">
    <location>
        <begin position="98"/>
        <end position="301"/>
    </location>
</feature>
<dbReference type="Proteomes" id="UP000502196">
    <property type="component" value="Chromosome"/>
</dbReference>
<evidence type="ECO:0000313" key="6">
    <source>
        <dbReference type="EMBL" id="CAB3396244.1"/>
    </source>
</evidence>
<dbReference type="GO" id="GO:0016020">
    <property type="term" value="C:membrane"/>
    <property type="evidence" value="ECO:0007669"/>
    <property type="project" value="InterPro"/>
</dbReference>
<dbReference type="GO" id="GO:0007165">
    <property type="term" value="P:signal transduction"/>
    <property type="evidence" value="ECO:0007669"/>
    <property type="project" value="UniProtKB-KW"/>
</dbReference>
<dbReference type="InterPro" id="IPR004089">
    <property type="entry name" value="MCPsignal_dom"/>
</dbReference>
<evidence type="ECO:0000259" key="5">
    <source>
        <dbReference type="PROSITE" id="PS50111"/>
    </source>
</evidence>
<evidence type="ECO:0000256" key="2">
    <source>
        <dbReference type="PROSITE-ProRule" id="PRU00284"/>
    </source>
</evidence>
<keyword evidence="3" id="KW-0175">Coiled coil</keyword>
<dbReference type="PROSITE" id="PS50111">
    <property type="entry name" value="CHEMOTAXIS_TRANSDUC_2"/>
    <property type="match status" value="1"/>
</dbReference>
<keyword evidence="1 2" id="KW-0807">Transducer</keyword>
<dbReference type="SMART" id="SM00283">
    <property type="entry name" value="MA"/>
    <property type="match status" value="1"/>
</dbReference>
<dbReference type="Gene3D" id="1.10.287.950">
    <property type="entry name" value="Methyl-accepting chemotaxis protein"/>
    <property type="match status" value="1"/>
</dbReference>
<evidence type="ECO:0000256" key="3">
    <source>
        <dbReference type="SAM" id="Coils"/>
    </source>
</evidence>
<evidence type="ECO:0000256" key="4">
    <source>
        <dbReference type="SAM" id="MobiDB-lite"/>
    </source>
</evidence>